<gene>
    <name evidence="2" type="ORF">CP557_06670</name>
</gene>
<evidence type="ECO:0000313" key="2">
    <source>
        <dbReference type="EMBL" id="PCR90253.1"/>
    </source>
</evidence>
<accession>A0A2A5QTY8</accession>
<sequence>MPRARSCARNSTRSRIDSRRRCRRDSVRGADGVPALTGVARPPAPTGAADGYVVTVELERSPSTRATYHFSPALADDPERDDRLFIEVRPVRYPFYAAVPRRDRQRCVLLEREAVPGS</sequence>
<evidence type="ECO:0000313" key="3">
    <source>
        <dbReference type="Proteomes" id="UP000219689"/>
    </source>
</evidence>
<comment type="caution">
    <text evidence="2">The sequence shown here is derived from an EMBL/GenBank/DDBJ whole genome shotgun (WGS) entry which is preliminary data.</text>
</comment>
<protein>
    <submittedName>
        <fullName evidence="2">Uncharacterized protein</fullName>
    </submittedName>
</protein>
<organism evidence="2 3">
    <name type="scientific">Natrinema ejinorense</name>
    <dbReference type="NCBI Taxonomy" id="373386"/>
    <lineage>
        <taxon>Archaea</taxon>
        <taxon>Methanobacteriati</taxon>
        <taxon>Methanobacteriota</taxon>
        <taxon>Stenosarchaea group</taxon>
        <taxon>Halobacteria</taxon>
        <taxon>Halobacteriales</taxon>
        <taxon>Natrialbaceae</taxon>
        <taxon>Natrinema</taxon>
    </lineage>
</organism>
<reference evidence="2 3" key="1">
    <citation type="submission" date="2017-09" db="EMBL/GenBank/DDBJ databases">
        <title>Genome sequences of Natrinema ejinorence JCM 13890T.</title>
        <authorList>
            <person name="Roh S.W."/>
            <person name="Kim Y.B."/>
            <person name="Kim J.Y."/>
        </authorList>
    </citation>
    <scope>NUCLEOTIDE SEQUENCE [LARGE SCALE GENOMIC DNA]</scope>
    <source>
        <strain evidence="2 3">JCM 13890</strain>
    </source>
</reference>
<keyword evidence="3" id="KW-1185">Reference proteome</keyword>
<evidence type="ECO:0000256" key="1">
    <source>
        <dbReference type="SAM" id="MobiDB-lite"/>
    </source>
</evidence>
<dbReference type="Proteomes" id="UP000219689">
    <property type="component" value="Unassembled WGS sequence"/>
</dbReference>
<dbReference type="EMBL" id="NXNI01000001">
    <property type="protein sequence ID" value="PCR90253.1"/>
    <property type="molecule type" value="Genomic_DNA"/>
</dbReference>
<name>A0A2A5QTY8_9EURY</name>
<dbReference type="AlphaFoldDB" id="A0A2A5QTY8"/>
<feature type="region of interest" description="Disordered" evidence="1">
    <location>
        <begin position="1"/>
        <end position="48"/>
    </location>
</feature>
<proteinExistence type="predicted"/>
<feature type="compositionally biased region" description="Basic and acidic residues" evidence="1">
    <location>
        <begin position="14"/>
        <end position="28"/>
    </location>
</feature>